<comment type="caution">
    <text evidence="1">The sequence shown here is derived from an EMBL/GenBank/DDBJ whole genome shotgun (WGS) entry which is preliminary data.</text>
</comment>
<evidence type="ECO:0000313" key="1">
    <source>
        <dbReference type="EMBL" id="EAB8479630.1"/>
    </source>
</evidence>
<sequence>MYSSRGISVSSPGFSFPSSVFSGHFACVVSPGYRIPECREGRQEQRSFEGIIGEHEKPWGSRELCCHCR</sequence>
<name>A0A3Y9C6N0_SALEB</name>
<dbReference type="EMBL" id="AAAFYZ010000119">
    <property type="protein sequence ID" value="EAB8479630.1"/>
    <property type="molecule type" value="Genomic_DNA"/>
</dbReference>
<accession>A0A3Y9C6N0</accession>
<gene>
    <name evidence="1" type="ORF">AU894_26355</name>
</gene>
<proteinExistence type="predicted"/>
<dbReference type="AlphaFoldDB" id="A0A3Y9C6N0"/>
<protein>
    <submittedName>
        <fullName evidence="1">Uncharacterized protein</fullName>
    </submittedName>
</protein>
<dbReference type="Proteomes" id="UP000839644">
    <property type="component" value="Unassembled WGS sequence"/>
</dbReference>
<reference evidence="1" key="1">
    <citation type="submission" date="2018-08" db="EMBL/GenBank/DDBJ databases">
        <authorList>
            <person name="Ashton P.M."/>
            <person name="Dallman T."/>
            <person name="Nair S."/>
            <person name="De Pinna E."/>
            <person name="Peters T."/>
            <person name="Grant K."/>
        </authorList>
    </citation>
    <scope>NUCLEOTIDE SEQUENCE [LARGE SCALE GENOMIC DNA]</scope>
    <source>
        <strain evidence="1">43913</strain>
    </source>
</reference>
<organism evidence="1">
    <name type="scientific">Salmonella enterica subsp. enterica serovar Java</name>
    <dbReference type="NCBI Taxonomy" id="224729"/>
    <lineage>
        <taxon>Bacteria</taxon>
        <taxon>Pseudomonadati</taxon>
        <taxon>Pseudomonadota</taxon>
        <taxon>Gammaproteobacteria</taxon>
        <taxon>Enterobacterales</taxon>
        <taxon>Enterobacteriaceae</taxon>
        <taxon>Salmonella</taxon>
    </lineage>
</organism>